<reference evidence="15 16" key="1">
    <citation type="submission" date="2019-03" db="EMBL/GenBank/DDBJ databases">
        <title>Rhodosporidium diobovatum UCD-FST 08-225 genome sequencing, assembly, and annotation.</title>
        <authorList>
            <person name="Fakankun I.U."/>
            <person name="Fristensky B."/>
            <person name="Levin D.B."/>
        </authorList>
    </citation>
    <scope>NUCLEOTIDE SEQUENCE [LARGE SCALE GENOMIC DNA]</scope>
    <source>
        <strain evidence="15 16">UCD-FST 08-225</strain>
    </source>
</reference>
<feature type="region of interest" description="Disordered" evidence="11">
    <location>
        <begin position="1017"/>
        <end position="1051"/>
    </location>
</feature>
<comment type="subcellular location">
    <subcellularLocation>
        <location evidence="1">Endoplasmic reticulum membrane</location>
    </subcellularLocation>
</comment>
<evidence type="ECO:0000256" key="5">
    <source>
        <dbReference type="ARBA" id="ARBA00022737"/>
    </source>
</evidence>
<evidence type="ECO:0000256" key="6">
    <source>
        <dbReference type="ARBA" id="ARBA00022824"/>
    </source>
</evidence>
<dbReference type="Gene3D" id="2.60.40.150">
    <property type="entry name" value="C2 domain"/>
    <property type="match status" value="2"/>
</dbReference>
<evidence type="ECO:0000256" key="8">
    <source>
        <dbReference type="ARBA" id="ARBA00023055"/>
    </source>
</evidence>
<dbReference type="CDD" id="cd21676">
    <property type="entry name" value="SMP_Mug190"/>
    <property type="match status" value="1"/>
</dbReference>
<dbReference type="SMART" id="SM00239">
    <property type="entry name" value="C2"/>
    <property type="match status" value="2"/>
</dbReference>
<dbReference type="Pfam" id="PF25331">
    <property type="entry name" value="C2_Mug190_3rd"/>
    <property type="match status" value="1"/>
</dbReference>
<feature type="compositionally biased region" description="Basic and acidic residues" evidence="11">
    <location>
        <begin position="1021"/>
        <end position="1048"/>
    </location>
</feature>
<evidence type="ECO:0000313" key="15">
    <source>
        <dbReference type="EMBL" id="TNY23221.1"/>
    </source>
</evidence>
<feature type="compositionally biased region" description="Basic and acidic residues" evidence="11">
    <location>
        <begin position="1"/>
        <end position="11"/>
    </location>
</feature>
<dbReference type="InterPro" id="IPR037765">
    <property type="entry name" value="C2B_Tricalbin"/>
</dbReference>
<dbReference type="Proteomes" id="UP000311382">
    <property type="component" value="Unassembled WGS sequence"/>
</dbReference>
<dbReference type="Pfam" id="PF25669">
    <property type="entry name" value="SMP_MUG190-like"/>
    <property type="match status" value="1"/>
</dbReference>
<evidence type="ECO:0000256" key="7">
    <source>
        <dbReference type="ARBA" id="ARBA00022989"/>
    </source>
</evidence>
<dbReference type="CDD" id="cd04041">
    <property type="entry name" value="C2A_fungal"/>
    <property type="match status" value="1"/>
</dbReference>
<feature type="compositionally biased region" description="Polar residues" evidence="11">
    <location>
        <begin position="710"/>
        <end position="723"/>
    </location>
</feature>
<dbReference type="OrthoDB" id="419768at2759"/>
<dbReference type="InterPro" id="IPR031468">
    <property type="entry name" value="SMP_LBD"/>
</dbReference>
<keyword evidence="8" id="KW-0445">Lipid transport</keyword>
<dbReference type="PANTHER" id="PTHR47348:SF3">
    <property type="entry name" value="MEIOTICALLY UP-REGULATED GENE 190 PROTEIN"/>
    <property type="match status" value="1"/>
</dbReference>
<evidence type="ECO:0000256" key="4">
    <source>
        <dbReference type="ARBA" id="ARBA00022692"/>
    </source>
</evidence>
<evidence type="ECO:0000256" key="2">
    <source>
        <dbReference type="ARBA" id="ARBA00022448"/>
    </source>
</evidence>
<evidence type="ECO:0000256" key="10">
    <source>
        <dbReference type="ARBA" id="ARBA00023136"/>
    </source>
</evidence>
<dbReference type="AlphaFoldDB" id="A0A5C5G5I1"/>
<feature type="compositionally biased region" description="Basic and acidic residues" evidence="11">
    <location>
        <begin position="635"/>
        <end position="662"/>
    </location>
</feature>
<evidence type="ECO:0008006" key="17">
    <source>
        <dbReference type="Google" id="ProtNLM"/>
    </source>
</evidence>
<evidence type="ECO:0000256" key="1">
    <source>
        <dbReference type="ARBA" id="ARBA00004586"/>
    </source>
</evidence>
<dbReference type="PANTHER" id="PTHR47348">
    <property type="entry name" value="MEIOTICALLY UP-REGULATED GENE 190 PROTEIN"/>
    <property type="match status" value="1"/>
</dbReference>
<gene>
    <name evidence="15" type="ORF">DMC30DRAFT_347736</name>
</gene>
<feature type="transmembrane region" description="Helical" evidence="12">
    <location>
        <begin position="168"/>
        <end position="186"/>
    </location>
</feature>
<dbReference type="GO" id="GO:0008289">
    <property type="term" value="F:lipid binding"/>
    <property type="evidence" value="ECO:0007669"/>
    <property type="project" value="UniProtKB-KW"/>
</dbReference>
<evidence type="ECO:0000256" key="11">
    <source>
        <dbReference type="SAM" id="MobiDB-lite"/>
    </source>
</evidence>
<feature type="transmembrane region" description="Helical" evidence="12">
    <location>
        <begin position="192"/>
        <end position="217"/>
    </location>
</feature>
<protein>
    <recommendedName>
        <fullName evidence="17">C2 domain-containing protein</fullName>
    </recommendedName>
</protein>
<dbReference type="GO" id="GO:0005789">
    <property type="term" value="C:endoplasmic reticulum membrane"/>
    <property type="evidence" value="ECO:0007669"/>
    <property type="project" value="UniProtKB-SubCell"/>
</dbReference>
<feature type="region of interest" description="Disordered" evidence="11">
    <location>
        <begin position="697"/>
        <end position="723"/>
    </location>
</feature>
<dbReference type="GO" id="GO:0061817">
    <property type="term" value="P:endoplasmic reticulum-plasma membrane tethering"/>
    <property type="evidence" value="ECO:0007669"/>
    <property type="project" value="InterPro"/>
</dbReference>
<sequence>MTEDHSAKGEQLKQAQMQEQQRREAAERESSRGAGADGGSAKQDPSAEGKSSGQLEKEEMMKKARANPQPNAKDFERKGVREVYDPVTGRQVRVKDADLADFQKPQLFDPAHIDPSDTSKAGPALNRPGGDASHDKITPNPVEPTNLNLYTFPPPVDKSSLKAIVGTINGYAFAVIGALGLIWFFTAWRGSWAAFMFRTQLIGGIAVAIFLAHGVVIRKVEKELERIRLEMHKQRGEEHSPPTPESTEWLNAFVKVIWPLINPDLFTSVVDMVEDVLQASLPGFVDAVKIEDFTLGKNAFRILNMRALPDQPGDKEYPREEWIDQGDREAALDPNRRMKNEEDKKDKGDVDQAGDYVNYEVSFAYFAPPGEEKLHGQNISLIMKFFLGAYDLFHLPVPIWIAVESVVGTVRLRCQLVSEAPFIRNVTFTLMGVPAVEASAIPMSRALPNVLDLPLVSGLVQSSIAAACCAPKSMTLNVAQMLAGDGIKRECDAIGLFAVTIHHAQNLSAQDDNGYSDPYVVVAFQKLGKPLFSTRIVMQDLNPVWEQTCFLLVSADEVRAGEKLSIQLWDSDKVSADDLVGRVNVPITDLMLTPGKVHHRTDELMGFEDHDSMSGTLTWSVAYYEKVKLNPELKKEPGIDHTLPKELQDHPELKVPENKVDTAEEADVQRTPPDPQYPAGVLSVIVHHLTNIERQNLKGATGSHREGTAGQDTDSPSEQSDNLPSTYVEFLVNDDLVYKTRTKQYSPNPFFSAGTEVFIRDFTKTSLRLVVRDARLREHDPILGIINLPLNEVLAHSSQVTRTYSIRDGVGFGKANISVLFKGFDMSLPKELSGFETGTVCVTAPVRVEPVADADFDWAEKKLVLSTTEAKQKIPGRAATQQADGSLEWPVDEHIRLPTYDRYSSALYFDYGGSKVKIGPIGSKMDAFATLWLSDLVDDEPKEIKIPVIVPKSPSLRANYINDQCKKTHDYDIVAWLTTTVVLDSGLDADHEQYATTQTQRHEFETYDRVEGQAEQALRNSHADDDGVIDKEERKQMDRAHKKALESRHRGKMQYRPIRTAIWAKDGAKERLRKLTGQGKKEETVASEGA</sequence>
<dbReference type="Pfam" id="PF00168">
    <property type="entry name" value="C2"/>
    <property type="match status" value="2"/>
</dbReference>
<keyword evidence="16" id="KW-1185">Reference proteome</keyword>
<dbReference type="CDD" id="cd04052">
    <property type="entry name" value="C2B_Tricalbin-like"/>
    <property type="match status" value="1"/>
</dbReference>
<evidence type="ECO:0000256" key="9">
    <source>
        <dbReference type="ARBA" id="ARBA00023121"/>
    </source>
</evidence>
<dbReference type="InterPro" id="IPR035892">
    <property type="entry name" value="C2_domain_sf"/>
</dbReference>
<comment type="caution">
    <text evidence="15">The sequence shown here is derived from an EMBL/GenBank/DDBJ whole genome shotgun (WGS) entry which is preliminary data.</text>
</comment>
<proteinExistence type="predicted"/>
<dbReference type="PROSITE" id="PS50004">
    <property type="entry name" value="C2"/>
    <property type="match status" value="2"/>
</dbReference>
<evidence type="ECO:0000256" key="3">
    <source>
        <dbReference type="ARBA" id="ARBA00022553"/>
    </source>
</evidence>
<keyword evidence="2" id="KW-0813">Transport</keyword>
<keyword evidence="9" id="KW-0446">Lipid-binding</keyword>
<evidence type="ECO:0000256" key="12">
    <source>
        <dbReference type="SAM" id="Phobius"/>
    </source>
</evidence>
<feature type="region of interest" description="Disordered" evidence="11">
    <location>
        <begin position="108"/>
        <end position="140"/>
    </location>
</feature>
<dbReference type="InterPro" id="IPR000008">
    <property type="entry name" value="C2_dom"/>
</dbReference>
<feature type="region of interest" description="Disordered" evidence="11">
    <location>
        <begin position="324"/>
        <end position="349"/>
    </location>
</feature>
<keyword evidence="7 12" id="KW-1133">Transmembrane helix</keyword>
<keyword evidence="10 12" id="KW-0472">Membrane</keyword>
<feature type="domain" description="C2" evidence="13">
    <location>
        <begin position="472"/>
        <end position="602"/>
    </location>
</feature>
<feature type="domain" description="SMP-LTD" evidence="14">
    <location>
        <begin position="243"/>
        <end position="479"/>
    </location>
</feature>
<dbReference type="STRING" id="5288.A0A5C5G5I1"/>
<dbReference type="EMBL" id="SOZI01000014">
    <property type="protein sequence ID" value="TNY23221.1"/>
    <property type="molecule type" value="Genomic_DNA"/>
</dbReference>
<dbReference type="PROSITE" id="PS51847">
    <property type="entry name" value="SMP"/>
    <property type="match status" value="1"/>
</dbReference>
<keyword evidence="5" id="KW-0677">Repeat</keyword>
<dbReference type="GO" id="GO:0006869">
    <property type="term" value="P:lipid transport"/>
    <property type="evidence" value="ECO:0007669"/>
    <property type="project" value="UniProtKB-KW"/>
</dbReference>
<feature type="compositionally biased region" description="Basic and acidic residues" evidence="11">
    <location>
        <begin position="20"/>
        <end position="31"/>
    </location>
</feature>
<accession>A0A5C5G5I1</accession>
<evidence type="ECO:0000259" key="14">
    <source>
        <dbReference type="PROSITE" id="PS51847"/>
    </source>
</evidence>
<dbReference type="SUPFAM" id="SSF49562">
    <property type="entry name" value="C2 domain (Calcium/lipid-binding domain, CaLB)"/>
    <property type="match status" value="2"/>
</dbReference>
<keyword evidence="4 12" id="KW-0812">Transmembrane</keyword>
<feature type="domain" description="C2" evidence="13">
    <location>
        <begin position="662"/>
        <end position="804"/>
    </location>
</feature>
<keyword evidence="6" id="KW-0256">Endoplasmic reticulum</keyword>
<dbReference type="InterPro" id="IPR037767">
    <property type="entry name" value="C2A_Mug190-like"/>
</dbReference>
<keyword evidence="3" id="KW-0597">Phosphoprotein</keyword>
<name>A0A5C5G5I1_9BASI</name>
<evidence type="ECO:0000313" key="16">
    <source>
        <dbReference type="Proteomes" id="UP000311382"/>
    </source>
</evidence>
<feature type="region of interest" description="Disordered" evidence="11">
    <location>
        <begin position="635"/>
        <end position="676"/>
    </location>
</feature>
<evidence type="ECO:0000259" key="13">
    <source>
        <dbReference type="PROSITE" id="PS50004"/>
    </source>
</evidence>
<organism evidence="15 16">
    <name type="scientific">Rhodotorula diobovata</name>
    <dbReference type="NCBI Taxonomy" id="5288"/>
    <lineage>
        <taxon>Eukaryota</taxon>
        <taxon>Fungi</taxon>
        <taxon>Dikarya</taxon>
        <taxon>Basidiomycota</taxon>
        <taxon>Pucciniomycotina</taxon>
        <taxon>Microbotryomycetes</taxon>
        <taxon>Sporidiobolales</taxon>
        <taxon>Sporidiobolaceae</taxon>
        <taxon>Rhodotorula</taxon>
    </lineage>
</organism>
<dbReference type="InterPro" id="IPR057349">
    <property type="entry name" value="C2_Mug190_3rd"/>
</dbReference>
<feature type="region of interest" description="Disordered" evidence="11">
    <location>
        <begin position="1"/>
        <end position="80"/>
    </location>
</feature>